<name>A0A317W4E5_ASPEC</name>
<dbReference type="RefSeq" id="XP_025390832.1">
    <property type="nucleotide sequence ID" value="XM_025532680.1"/>
</dbReference>
<dbReference type="EMBL" id="MSFU01000006">
    <property type="protein sequence ID" value="PWY79040.1"/>
    <property type="molecule type" value="Genomic_DNA"/>
</dbReference>
<accession>A0A317W4E5</accession>
<evidence type="ECO:0000256" key="1">
    <source>
        <dbReference type="SAM" id="MobiDB-lite"/>
    </source>
</evidence>
<evidence type="ECO:0000313" key="2">
    <source>
        <dbReference type="EMBL" id="PWY79040.1"/>
    </source>
</evidence>
<dbReference type="VEuPathDB" id="FungiDB:BO83DRAFT_386718"/>
<dbReference type="OrthoDB" id="76567at2759"/>
<sequence length="309" mass="34486">MSSRSITDREDEESTPLTGVTDIVSSPSANIMSSSTIMPASATLALTELNPPRTFVSALWARLKDRDVNQVLSYKHVRPSAFVYLEKHRYQLGTSVRFTYHEDIETLLIKIPLERHEGAHRCIAEDTATMLSNMGVERNERWPTGAATFKISTTSESAKEGDSSYRNCILRPNEGDWPHWAIECGLSESLPHLHMAVDWWIGNSMGQVNLVLLMNISWARKTLTIEEYVPYARQGPRTRAQAAGAVYVCRCVSNIIINMKANPPSVQGAPLILEFEKIVGRPAVNRERDVVFDSTALLAIARGVFRGMP</sequence>
<gene>
    <name evidence="2" type="ORF">BO83DRAFT_386718</name>
</gene>
<comment type="caution">
    <text evidence="2">The sequence shown here is derived from an EMBL/GenBank/DDBJ whole genome shotgun (WGS) entry which is preliminary data.</text>
</comment>
<dbReference type="Proteomes" id="UP000246171">
    <property type="component" value="Unassembled WGS sequence"/>
</dbReference>
<dbReference type="AlphaFoldDB" id="A0A317W4E5"/>
<evidence type="ECO:0000313" key="3">
    <source>
        <dbReference type="Proteomes" id="UP000246171"/>
    </source>
</evidence>
<protein>
    <submittedName>
        <fullName evidence="2">Uncharacterized protein</fullName>
    </submittedName>
</protein>
<feature type="region of interest" description="Disordered" evidence="1">
    <location>
        <begin position="1"/>
        <end position="22"/>
    </location>
</feature>
<proteinExistence type="predicted"/>
<keyword evidence="3" id="KW-1185">Reference proteome</keyword>
<dbReference type="GeneID" id="37054642"/>
<reference evidence="2" key="1">
    <citation type="submission" date="2016-12" db="EMBL/GenBank/DDBJ databases">
        <title>The genomes of Aspergillus section Nigri reveals drivers in fungal speciation.</title>
        <authorList>
            <consortium name="DOE Joint Genome Institute"/>
            <person name="Vesth T.C."/>
            <person name="Nybo J."/>
            <person name="Theobald S."/>
            <person name="Brandl J."/>
            <person name="Frisvad J.C."/>
            <person name="Nielsen K.F."/>
            <person name="Lyhne E.K."/>
            <person name="Kogle M.E."/>
            <person name="Kuo A."/>
            <person name="Riley R."/>
            <person name="Clum A."/>
            <person name="Nolan M."/>
            <person name="Lipzen A."/>
            <person name="Salamov A."/>
            <person name="Henrissat B."/>
            <person name="Wiebenga A."/>
            <person name="De vries R.P."/>
            <person name="Grigoriev I.V."/>
            <person name="Mortensen U.H."/>
            <person name="Andersen M.R."/>
            <person name="Baker S.E."/>
        </authorList>
    </citation>
    <scope>NUCLEOTIDE SEQUENCE</scope>
    <source>
        <strain evidence="2">CBS 122712</strain>
    </source>
</reference>
<organism evidence="2 3">
    <name type="scientific">Aspergillus eucalypticola (strain CBS 122712 / IBT 29274)</name>
    <dbReference type="NCBI Taxonomy" id="1448314"/>
    <lineage>
        <taxon>Eukaryota</taxon>
        <taxon>Fungi</taxon>
        <taxon>Dikarya</taxon>
        <taxon>Ascomycota</taxon>
        <taxon>Pezizomycotina</taxon>
        <taxon>Eurotiomycetes</taxon>
        <taxon>Eurotiomycetidae</taxon>
        <taxon>Eurotiales</taxon>
        <taxon>Aspergillaceae</taxon>
        <taxon>Aspergillus</taxon>
        <taxon>Aspergillus subgen. Circumdati</taxon>
    </lineage>
</organism>